<evidence type="ECO:0000256" key="2">
    <source>
        <dbReference type="ARBA" id="ARBA00022598"/>
    </source>
</evidence>
<feature type="region of interest" description="Disordered" evidence="3">
    <location>
        <begin position="16"/>
        <end position="45"/>
    </location>
</feature>
<evidence type="ECO:0000256" key="3">
    <source>
        <dbReference type="SAM" id="MobiDB-lite"/>
    </source>
</evidence>
<organism evidence="5 6">
    <name type="scientific">Eragrostis curvula</name>
    <name type="common">weeping love grass</name>
    <dbReference type="NCBI Taxonomy" id="38414"/>
    <lineage>
        <taxon>Eukaryota</taxon>
        <taxon>Viridiplantae</taxon>
        <taxon>Streptophyta</taxon>
        <taxon>Embryophyta</taxon>
        <taxon>Tracheophyta</taxon>
        <taxon>Spermatophyta</taxon>
        <taxon>Magnoliopsida</taxon>
        <taxon>Liliopsida</taxon>
        <taxon>Poales</taxon>
        <taxon>Poaceae</taxon>
        <taxon>PACMAD clade</taxon>
        <taxon>Chloridoideae</taxon>
        <taxon>Eragrostideae</taxon>
        <taxon>Eragrostidinae</taxon>
        <taxon>Eragrostis</taxon>
    </lineage>
</organism>
<name>A0A5J9TYV4_9POAL</name>
<dbReference type="EMBL" id="RWGY01000031">
    <property type="protein sequence ID" value="TVU16563.1"/>
    <property type="molecule type" value="Genomic_DNA"/>
</dbReference>
<feature type="compositionally biased region" description="Basic residues" evidence="3">
    <location>
        <begin position="75"/>
        <end position="96"/>
    </location>
</feature>
<dbReference type="AlphaFoldDB" id="A0A5J9TYV4"/>
<reference evidence="5 6" key="1">
    <citation type="journal article" date="2019" name="Sci. Rep.">
        <title>A high-quality genome of Eragrostis curvula grass provides insights into Poaceae evolution and supports new strategies to enhance forage quality.</title>
        <authorList>
            <person name="Carballo J."/>
            <person name="Santos B.A.C.M."/>
            <person name="Zappacosta D."/>
            <person name="Garbus I."/>
            <person name="Selva J.P."/>
            <person name="Gallo C.A."/>
            <person name="Diaz A."/>
            <person name="Albertini E."/>
            <person name="Caccamo M."/>
            <person name="Echenique V."/>
        </authorList>
    </citation>
    <scope>NUCLEOTIDE SEQUENCE [LARGE SCALE GENOMIC DNA]</scope>
    <source>
        <strain evidence="6">cv. Victoria</strain>
        <tissue evidence="5">Leaf</tissue>
    </source>
</reference>
<dbReference type="OrthoDB" id="777213at2759"/>
<dbReference type="SUPFAM" id="SSF56801">
    <property type="entry name" value="Acetyl-CoA synthetase-like"/>
    <property type="match status" value="1"/>
</dbReference>
<evidence type="ECO:0000256" key="1">
    <source>
        <dbReference type="ARBA" id="ARBA00006432"/>
    </source>
</evidence>
<dbReference type="PANTHER" id="PTHR43859:SF57">
    <property type="entry name" value="ACYL-ACTIVATING ENZYME 8-RELATED"/>
    <property type="match status" value="1"/>
</dbReference>
<proteinExistence type="inferred from homology"/>
<dbReference type="InterPro" id="IPR025110">
    <property type="entry name" value="AMP-bd_C"/>
</dbReference>
<gene>
    <name evidence="5" type="ORF">EJB05_40134</name>
</gene>
<keyword evidence="2" id="KW-0436">Ligase</keyword>
<protein>
    <recommendedName>
        <fullName evidence="4">AMP-binding enzyme C-terminal domain-containing protein</fullName>
    </recommendedName>
</protein>
<feature type="non-terminal residue" evidence="5">
    <location>
        <position position="1"/>
    </location>
</feature>
<accession>A0A5J9TYV4</accession>
<evidence type="ECO:0000313" key="5">
    <source>
        <dbReference type="EMBL" id="TVU16563.1"/>
    </source>
</evidence>
<feature type="region of interest" description="Disordered" evidence="3">
    <location>
        <begin position="65"/>
        <end position="134"/>
    </location>
</feature>
<dbReference type="Proteomes" id="UP000324897">
    <property type="component" value="Unassembled WGS sequence"/>
</dbReference>
<dbReference type="PANTHER" id="PTHR43859">
    <property type="entry name" value="ACYL-ACTIVATING ENZYME"/>
    <property type="match status" value="1"/>
</dbReference>
<comment type="similarity">
    <text evidence="1">Belongs to the ATP-dependent AMP-binding enzyme family.</text>
</comment>
<feature type="compositionally biased region" description="Basic and acidic residues" evidence="3">
    <location>
        <begin position="65"/>
        <end position="74"/>
    </location>
</feature>
<dbReference type="Gramene" id="TVU16563">
    <property type="protein sequence ID" value="TVU16563"/>
    <property type="gene ID" value="EJB05_40134"/>
</dbReference>
<keyword evidence="6" id="KW-1185">Reference proteome</keyword>
<dbReference type="InterPro" id="IPR045851">
    <property type="entry name" value="AMP-bd_C_sf"/>
</dbReference>
<sequence>MDPLGKRVEPDCAELHLGHDGDAQGGGALPSRHLPGDHGLHRGMDGANAGNVFVDAAHVSRQRLELHVGDDRGGRRQRVPPAVRRRRDLRLHRASRRGAPLRPVRHAQHAGECVHDRPVPAPKESSHPQKRRVESESVMYMHPAMNKVAVVARLDEFYGETPCAFLVHKEDMRSTVTATDVIAWCRECMSHYMVSKTVVFRAELPRRQDPEVPRQGNEACREKLAARCSRVSVNHQYLCGLFVNNSTFMS</sequence>
<dbReference type="Gene3D" id="3.30.300.30">
    <property type="match status" value="1"/>
</dbReference>
<evidence type="ECO:0000313" key="6">
    <source>
        <dbReference type="Proteomes" id="UP000324897"/>
    </source>
</evidence>
<feature type="compositionally biased region" description="Basic and acidic residues" evidence="3">
    <location>
        <begin position="112"/>
        <end position="134"/>
    </location>
</feature>
<evidence type="ECO:0000259" key="4">
    <source>
        <dbReference type="Pfam" id="PF13193"/>
    </source>
</evidence>
<comment type="caution">
    <text evidence="5">The sequence shown here is derived from an EMBL/GenBank/DDBJ whole genome shotgun (WGS) entry which is preliminary data.</text>
</comment>
<feature type="domain" description="AMP-binding enzyme C-terminal" evidence="4">
    <location>
        <begin position="134"/>
        <end position="206"/>
    </location>
</feature>
<dbReference type="Pfam" id="PF13193">
    <property type="entry name" value="AMP-binding_C"/>
    <property type="match status" value="1"/>
</dbReference>
<dbReference type="GO" id="GO:0016874">
    <property type="term" value="F:ligase activity"/>
    <property type="evidence" value="ECO:0007669"/>
    <property type="project" value="UniProtKB-KW"/>
</dbReference>
<feature type="compositionally biased region" description="Basic and acidic residues" evidence="3">
    <location>
        <begin position="34"/>
        <end position="44"/>
    </location>
</feature>